<protein>
    <recommendedName>
        <fullName evidence="5">DUF3108 domain-containing protein</fullName>
    </recommendedName>
</protein>
<dbReference type="RefSeq" id="WP_184221589.1">
    <property type="nucleotide sequence ID" value="NZ_JACIIU010000004.1"/>
</dbReference>
<keyword evidence="4" id="KW-1185">Reference proteome</keyword>
<comment type="caution">
    <text evidence="3">The sequence shown here is derived from an EMBL/GenBank/DDBJ whole genome shotgun (WGS) entry which is preliminary data.</text>
</comment>
<proteinExistence type="predicted"/>
<name>A0A841LU62_9HYPH</name>
<feature type="compositionally biased region" description="Polar residues" evidence="1">
    <location>
        <begin position="108"/>
        <end position="123"/>
    </location>
</feature>
<dbReference type="AlphaFoldDB" id="A0A841LU62"/>
<evidence type="ECO:0008006" key="5">
    <source>
        <dbReference type="Google" id="ProtNLM"/>
    </source>
</evidence>
<evidence type="ECO:0000313" key="3">
    <source>
        <dbReference type="EMBL" id="MBB6260826.1"/>
    </source>
</evidence>
<feature type="region of interest" description="Disordered" evidence="1">
    <location>
        <begin position="108"/>
        <end position="129"/>
    </location>
</feature>
<feature type="chain" id="PRO_5032402488" description="DUF3108 domain-containing protein" evidence="2">
    <location>
        <begin position="27"/>
        <end position="262"/>
    </location>
</feature>
<evidence type="ECO:0000256" key="1">
    <source>
        <dbReference type="SAM" id="MobiDB-lite"/>
    </source>
</evidence>
<organism evidence="3 4">
    <name type="scientific">Paenochrobactrum gallinarii</name>
    <dbReference type="NCBI Taxonomy" id="643673"/>
    <lineage>
        <taxon>Bacteria</taxon>
        <taxon>Pseudomonadati</taxon>
        <taxon>Pseudomonadota</taxon>
        <taxon>Alphaproteobacteria</taxon>
        <taxon>Hyphomicrobiales</taxon>
        <taxon>Brucellaceae</taxon>
        <taxon>Paenochrobactrum</taxon>
    </lineage>
</organism>
<dbReference type="Pfam" id="PF11306">
    <property type="entry name" value="DUF3108"/>
    <property type="match status" value="1"/>
</dbReference>
<evidence type="ECO:0000256" key="2">
    <source>
        <dbReference type="SAM" id="SignalP"/>
    </source>
</evidence>
<sequence>MMKMKFLLAGFVAGISLISQSAGALADDIYTTQYRISVIGLTIARANTQTHIGQNSYRLKGDFASSGIARIFDQTDGTLLIAGKVNKSGFLPDSYHLQYQHKKKAKSTSISFSNGQVTGTENSPPVKKRDPWVELTPAQLKNITDPISAMMIRAKSPQDVCAQALRTFDGQTRADLRLSYTGKGRYTTLGFKGETVECTARFVPVAGYQKDKESINYLANKSRISISFATLGNSGIYAPVEARIGTKIGTVKVSAMRFEKIN</sequence>
<dbReference type="Proteomes" id="UP000555393">
    <property type="component" value="Unassembled WGS sequence"/>
</dbReference>
<keyword evidence="2" id="KW-0732">Signal</keyword>
<accession>A0A841LU62</accession>
<dbReference type="EMBL" id="JACIIU010000004">
    <property type="protein sequence ID" value="MBB6260826.1"/>
    <property type="molecule type" value="Genomic_DNA"/>
</dbReference>
<feature type="signal peptide" evidence="2">
    <location>
        <begin position="1"/>
        <end position="26"/>
    </location>
</feature>
<reference evidence="3 4" key="1">
    <citation type="submission" date="2020-08" db="EMBL/GenBank/DDBJ databases">
        <title>Genomic Encyclopedia of Type Strains, Phase IV (KMG-IV): sequencing the most valuable type-strain genomes for metagenomic binning, comparative biology and taxonomic classification.</title>
        <authorList>
            <person name="Goeker M."/>
        </authorList>
    </citation>
    <scope>NUCLEOTIDE SEQUENCE [LARGE SCALE GENOMIC DNA]</scope>
    <source>
        <strain evidence="3 4">DSM 22336</strain>
    </source>
</reference>
<evidence type="ECO:0000313" key="4">
    <source>
        <dbReference type="Proteomes" id="UP000555393"/>
    </source>
</evidence>
<gene>
    <name evidence="3" type="ORF">FHS77_001367</name>
</gene>
<dbReference type="InterPro" id="IPR021457">
    <property type="entry name" value="DUF3108"/>
</dbReference>